<sequence>MFLSSALIAPVFCFCVDRVTSALVSFYKKPKSFYLTEAGHSVLFQNLQHPRAISSLFRDIPVLDSDFPMSGMGPNGATLSLEDVGLDHTATPGQMIAALQARKAASEAARAATPGHKWVSGAEEIQLCQDLAPLGKYEVFLHDPVVARFLSSRLTGQKNSALTPLVSQLEVFRGETLYFKGYGTDGNCIPNFVVLPPYNPKAPDPFRKMGEKCDGGWVDSSALDLHILSHVPLGQPVTVNVALMDSRWGDDWAKATLAFGEFDLGERNGRLFTLPLLSLPIDWLLADWENCPLYLSITYNGLPKSWKDSPVMTLGEISFSEFFKTSFSPYSRLKPSMTAITAERDSSRITAGLSVVKSYEADTSRVLSTEEKDYRVWTKPNKKSLNTEKVGSSTCLLGTQPNFARCSSSLSSLRRRQPPRNSVDAWVKTQASKLHGKDDCCDSDATGCMASPSELPCASERLEVTGLSEPPQIQRLSVQRPSIDNLDGAFVHESRTTSKVQNLVEGTGLTAVSVASLFGKSSITSARLAMLACACITFRAEVTITCPVHVLGLFKAFYDVGLAFKGVTNLHCVEHLPGVLLDGVRDTKATVLVTPPVLAKSASFGENKNLGQLVVATTSTVRGEPEDTITVKTRWYVHKIDTWVDNAIGNAQSFSSDFSSGPHDLYIGDPVLKLDLDVSSPIGTQWRVPIIPGLGIRQSKLWLPNCSTALLEAHRSWTGTCIFQYYFVNPPLSRGIFHLVALPPGKYDTNKLDLDRIFSRELSQDFVSLCTIDLAENHSGFISVDFASFLGFFPCGSQGHFLKNHEFCPWVTLVQVSNLTTLTKDFKNFHFSLRLVEIKDAVLDGPCLVPATRLALPTHTLYADTADGNGLLNCPNLIYAGSLMSWPKGKHVWVSFPVSPAYHVLNGTYSTNREISLVRALPNVLVHQSQSAYLWRGGMSYTFVLTKQGTMRASYTAQPLAEFHHGILQRNSKTESPMRGSTAVAFTQNTFELSLSFTINQGKLFELFRCTNAGTTTAARTLSINGWVFVELPPWEEGQNCHIYQKTCSDFQFSGFYPPSQVVTTEDKPPSLVYN</sequence>
<reference evidence="1" key="1">
    <citation type="journal article" date="2022" name="Viruses">
        <title>The Molecular Characterization of a New Prunus-Infecting Cheravirus and Complete Genome Sequence of Stocky Prune Virus.</title>
        <authorList>
            <person name="Khalili M."/>
            <person name="Candresse T."/>
            <person name="Brans Y."/>
            <person name="Faure C."/>
            <person name="Audergon J.M."/>
            <person name="Decroocq V."/>
            <person name="Roch G."/>
            <person name="Marais A."/>
        </authorList>
    </citation>
    <scope>NUCLEOTIDE SEQUENCE</scope>
    <source>
        <strain evidence="1">Pa</strain>
    </source>
</reference>
<reference evidence="1" key="2">
    <citation type="submission" date="2023-06" db="EMBL/GenBank/DDBJ databases">
        <authorList>
            <person name="Khalili M."/>
            <person name="Candresse T."/>
            <person name="Audergon J.-M."/>
            <person name="Marais A."/>
        </authorList>
    </citation>
    <scope>NUCLEOTIDE SEQUENCE</scope>
    <source>
        <strain evidence="1">Pa</strain>
    </source>
</reference>
<protein>
    <submittedName>
        <fullName evidence="1">Polyprotein P2</fullName>
    </submittedName>
</protein>
<accession>A0AA50KVZ1</accession>
<evidence type="ECO:0000313" key="1">
    <source>
        <dbReference type="EMBL" id="WMC21168.1"/>
    </source>
</evidence>
<proteinExistence type="predicted"/>
<organism evidence="1">
    <name type="scientific">Alpine wild prunus virus</name>
    <dbReference type="NCBI Taxonomy" id="2995353"/>
    <lineage>
        <taxon>Viruses</taxon>
        <taxon>Riboviria</taxon>
        <taxon>Orthornavirae</taxon>
        <taxon>Pisuviricota</taxon>
        <taxon>Pisoniviricetes</taxon>
        <taxon>Picornavirales</taxon>
        <taxon>Secoviridae</taxon>
        <taxon>Cheravirus</taxon>
        <taxon>Cheravirus alpinum</taxon>
    </lineage>
</organism>
<name>A0AA50KVZ1_9SECO</name>
<dbReference type="EMBL" id="OR088568">
    <property type="protein sequence ID" value="WMC21168.1"/>
    <property type="molecule type" value="Genomic_RNA"/>
</dbReference>